<feature type="compositionally biased region" description="Acidic residues" evidence="23">
    <location>
        <begin position="319"/>
        <end position="336"/>
    </location>
</feature>
<keyword evidence="11" id="KW-0833">Ubl conjugation pathway</keyword>
<keyword evidence="15 24" id="KW-0472">Membrane</keyword>
<evidence type="ECO:0000256" key="14">
    <source>
        <dbReference type="ARBA" id="ARBA00022989"/>
    </source>
</evidence>
<evidence type="ECO:0000256" key="5">
    <source>
        <dbReference type="ARBA" id="ARBA00012483"/>
    </source>
</evidence>
<comment type="function">
    <text evidence="17">E3 ubiquitin-protein ligase which promotes polyubiquitination and degradation by the proteasome pathway of ZIC2.</text>
</comment>
<dbReference type="AlphaFoldDB" id="A0A8C7ZNJ6"/>
<comment type="pathway">
    <text evidence="4">Protein modification; protein ubiquitination.</text>
</comment>
<evidence type="ECO:0000256" key="16">
    <source>
        <dbReference type="ARBA" id="ARBA00023242"/>
    </source>
</evidence>
<dbReference type="GeneTree" id="ENSGT00950000182909"/>
<evidence type="ECO:0000256" key="11">
    <source>
        <dbReference type="ARBA" id="ARBA00022786"/>
    </source>
</evidence>
<evidence type="ECO:0000256" key="24">
    <source>
        <dbReference type="SAM" id="Phobius"/>
    </source>
</evidence>
<keyword evidence="6" id="KW-0597">Phosphoprotein</keyword>
<evidence type="ECO:0000256" key="8">
    <source>
        <dbReference type="ARBA" id="ARBA00022692"/>
    </source>
</evidence>
<feature type="compositionally biased region" description="Basic residues" evidence="23">
    <location>
        <begin position="364"/>
        <end position="384"/>
    </location>
</feature>
<evidence type="ECO:0000256" key="3">
    <source>
        <dbReference type="ARBA" id="ARBA00004389"/>
    </source>
</evidence>
<keyword evidence="7" id="KW-0808">Transferase</keyword>
<dbReference type="Proteomes" id="UP000694383">
    <property type="component" value="Unplaced"/>
</dbReference>
<evidence type="ECO:0000313" key="26">
    <source>
        <dbReference type="Ensembl" id="ENSOSIP00000043694.1"/>
    </source>
</evidence>
<dbReference type="GO" id="GO:0032436">
    <property type="term" value="P:positive regulation of proteasomal ubiquitin-dependent protein catabolic process"/>
    <property type="evidence" value="ECO:0007669"/>
    <property type="project" value="TreeGrafter"/>
</dbReference>
<feature type="region of interest" description="Disordered" evidence="23">
    <location>
        <begin position="43"/>
        <end position="238"/>
    </location>
</feature>
<evidence type="ECO:0000256" key="17">
    <source>
        <dbReference type="ARBA" id="ARBA00058659"/>
    </source>
</evidence>
<dbReference type="GO" id="GO:0042428">
    <property type="term" value="P:serotonin metabolic process"/>
    <property type="evidence" value="ECO:0007669"/>
    <property type="project" value="TreeGrafter"/>
</dbReference>
<organism evidence="26 27">
    <name type="scientific">Oryzias sinensis</name>
    <name type="common">Chinese medaka</name>
    <dbReference type="NCBI Taxonomy" id="183150"/>
    <lineage>
        <taxon>Eukaryota</taxon>
        <taxon>Metazoa</taxon>
        <taxon>Chordata</taxon>
        <taxon>Craniata</taxon>
        <taxon>Vertebrata</taxon>
        <taxon>Euteleostomi</taxon>
        <taxon>Actinopterygii</taxon>
        <taxon>Neopterygii</taxon>
        <taxon>Teleostei</taxon>
        <taxon>Neoteleostei</taxon>
        <taxon>Acanthomorphata</taxon>
        <taxon>Ovalentaria</taxon>
        <taxon>Atherinomorphae</taxon>
        <taxon>Beloniformes</taxon>
        <taxon>Adrianichthyidae</taxon>
        <taxon>Oryziinae</taxon>
        <taxon>Oryzias</taxon>
    </lineage>
</organism>
<keyword evidence="27" id="KW-1185">Reference proteome</keyword>
<dbReference type="CDD" id="cd16554">
    <property type="entry name" value="RING-HC_RNF180"/>
    <property type="match status" value="1"/>
</dbReference>
<feature type="compositionally biased region" description="Polar residues" evidence="23">
    <location>
        <begin position="116"/>
        <end position="130"/>
    </location>
</feature>
<dbReference type="PANTHER" id="PTHR46717:SF1">
    <property type="entry name" value="E3 UBIQUITIN-PROTEIN LIGASE RNF180"/>
    <property type="match status" value="1"/>
</dbReference>
<sequence>MGTLSLSTVWNAPGGLTWGGRARPARSSAHLFRPGKVPLQLKKSLNPRTHGRGLRDGQQGKHQVSQLKGSNMASLETDSASSASSVEGIDRNECWGENGNDRTSTLCLKTLRSRQKSINPSEEGSSNNMEQLVRPPLPGRKAHRKTCSKDNQERRGERDPDREENKQGSVLLGGRKGEKQRQRKFERAETQEERTWERHPRKSIQTLSGIKSDIQDTLEAGGSSTNSHRGHACPEPQGLGPTAILPASLNPQFCHAAVQRKFTPLSSQRLSPTDVLNNTCTSSRYPDALWEEVRPGATSEQPIQGGQTHIPPLTLSKPEEEEEDLDEDTVEDEEEEGSRLREVMPQASTSASVKPCTFAGERRMSKREKNRMKSLRRRQRRREKWRQGQQQESKQSLTGNQSSSSSSSSSSEDEESLNMMKREGFICAVCLDVYFSPYICHPCSHIFCEPCLRTLAKNSPTNTPCPLCRTVITHVFFQKELNQAARTFFPKEYFTRKQNFQKASCAKWPLPSCRKIFRIFGAGFQRQSSPIPRRQFPHGGGYRLNTMDFEDESRGWRFDMDMVIIYIYSVNWVIGFFVFCFLCYLFFPAF</sequence>
<dbReference type="InterPro" id="IPR013083">
    <property type="entry name" value="Znf_RING/FYVE/PHD"/>
</dbReference>
<keyword evidence="10 22" id="KW-0863">Zinc-finger</keyword>
<dbReference type="PANTHER" id="PTHR46717">
    <property type="entry name" value="E3 UBIQUITIN-PROTEIN LIGASE RNF180"/>
    <property type="match status" value="1"/>
</dbReference>
<reference evidence="26" key="1">
    <citation type="submission" date="2025-08" db="UniProtKB">
        <authorList>
            <consortium name="Ensembl"/>
        </authorList>
    </citation>
    <scope>IDENTIFICATION</scope>
</reference>
<evidence type="ECO:0000256" key="13">
    <source>
        <dbReference type="ARBA" id="ARBA00022833"/>
    </source>
</evidence>
<dbReference type="GO" id="GO:0000209">
    <property type="term" value="P:protein polyubiquitination"/>
    <property type="evidence" value="ECO:0007669"/>
    <property type="project" value="InterPro"/>
</dbReference>
<evidence type="ECO:0000256" key="15">
    <source>
        <dbReference type="ARBA" id="ARBA00023136"/>
    </source>
</evidence>
<dbReference type="InterPro" id="IPR001841">
    <property type="entry name" value="Znf_RING"/>
</dbReference>
<dbReference type="InterPro" id="IPR017907">
    <property type="entry name" value="Znf_RING_CS"/>
</dbReference>
<evidence type="ECO:0000256" key="12">
    <source>
        <dbReference type="ARBA" id="ARBA00022824"/>
    </source>
</evidence>
<evidence type="ECO:0000256" key="21">
    <source>
        <dbReference type="ARBA" id="ARBA00080502"/>
    </source>
</evidence>
<keyword evidence="13" id="KW-0862">Zinc</keyword>
<protein>
    <recommendedName>
        <fullName evidence="19">E3 ubiquitin-protein ligase RNF180</fullName>
        <ecNumber evidence="5">2.3.2.27</ecNumber>
    </recommendedName>
    <alternativeName>
        <fullName evidence="21">RING finger protein 180</fullName>
    </alternativeName>
    <alternativeName>
        <fullName evidence="20">RING-type E3 ubiquitin transferase RNF180</fullName>
    </alternativeName>
</protein>
<keyword evidence="12" id="KW-0256">Endoplasmic reticulum</keyword>
<keyword evidence="14 24" id="KW-1133">Transmembrane helix</keyword>
<evidence type="ECO:0000256" key="22">
    <source>
        <dbReference type="PROSITE-ProRule" id="PRU00175"/>
    </source>
</evidence>
<keyword evidence="8 24" id="KW-0812">Transmembrane</keyword>
<evidence type="ECO:0000256" key="9">
    <source>
        <dbReference type="ARBA" id="ARBA00022723"/>
    </source>
</evidence>
<evidence type="ECO:0000256" key="10">
    <source>
        <dbReference type="ARBA" id="ARBA00022771"/>
    </source>
</evidence>
<dbReference type="Gene3D" id="3.30.40.10">
    <property type="entry name" value="Zinc/RING finger domain, C3HC4 (zinc finger)"/>
    <property type="match status" value="1"/>
</dbReference>
<evidence type="ECO:0000256" key="19">
    <source>
        <dbReference type="ARBA" id="ARBA00067421"/>
    </source>
</evidence>
<reference evidence="26" key="2">
    <citation type="submission" date="2025-09" db="UniProtKB">
        <authorList>
            <consortium name="Ensembl"/>
        </authorList>
    </citation>
    <scope>IDENTIFICATION</scope>
</reference>
<dbReference type="SMART" id="SM00184">
    <property type="entry name" value="RING"/>
    <property type="match status" value="1"/>
</dbReference>
<dbReference type="PROSITE" id="PS50089">
    <property type="entry name" value="ZF_RING_2"/>
    <property type="match status" value="1"/>
</dbReference>
<dbReference type="Pfam" id="PF13639">
    <property type="entry name" value="zf-RING_2"/>
    <property type="match status" value="1"/>
</dbReference>
<dbReference type="GO" id="GO:0005789">
    <property type="term" value="C:endoplasmic reticulum membrane"/>
    <property type="evidence" value="ECO:0007669"/>
    <property type="project" value="UniProtKB-SubCell"/>
</dbReference>
<comment type="subcellular location">
    <subcellularLocation>
        <location evidence="3">Endoplasmic reticulum membrane</location>
        <topology evidence="3">Single-pass membrane protein</topology>
    </subcellularLocation>
    <subcellularLocation>
        <location evidence="2">Nucleus envelope</location>
    </subcellularLocation>
</comment>
<dbReference type="GO" id="GO:0008270">
    <property type="term" value="F:zinc ion binding"/>
    <property type="evidence" value="ECO:0007669"/>
    <property type="project" value="UniProtKB-KW"/>
</dbReference>
<name>A0A8C7ZNJ6_9TELE</name>
<evidence type="ECO:0000256" key="2">
    <source>
        <dbReference type="ARBA" id="ARBA00004259"/>
    </source>
</evidence>
<evidence type="ECO:0000256" key="6">
    <source>
        <dbReference type="ARBA" id="ARBA00022553"/>
    </source>
</evidence>
<comment type="subunit">
    <text evidence="18">Interacts with ZIC2.</text>
</comment>
<dbReference type="Pfam" id="PF19332">
    <property type="entry name" value="RNF180_C"/>
    <property type="match status" value="1"/>
</dbReference>
<evidence type="ECO:0000256" key="1">
    <source>
        <dbReference type="ARBA" id="ARBA00000900"/>
    </source>
</evidence>
<keyword evidence="16" id="KW-0539">Nucleus</keyword>
<evidence type="ECO:0000256" key="23">
    <source>
        <dbReference type="SAM" id="MobiDB-lite"/>
    </source>
</evidence>
<dbReference type="GO" id="GO:0005635">
    <property type="term" value="C:nuclear envelope"/>
    <property type="evidence" value="ECO:0007669"/>
    <property type="project" value="UniProtKB-SubCell"/>
</dbReference>
<evidence type="ECO:0000256" key="18">
    <source>
        <dbReference type="ARBA" id="ARBA00062709"/>
    </source>
</evidence>
<feature type="compositionally biased region" description="Polar residues" evidence="23">
    <location>
        <begin position="298"/>
        <end position="307"/>
    </location>
</feature>
<dbReference type="GO" id="GO:0031624">
    <property type="term" value="F:ubiquitin conjugating enzyme binding"/>
    <property type="evidence" value="ECO:0007669"/>
    <property type="project" value="TreeGrafter"/>
</dbReference>
<dbReference type="SUPFAM" id="SSF57850">
    <property type="entry name" value="RING/U-box"/>
    <property type="match status" value="1"/>
</dbReference>
<proteinExistence type="predicted"/>
<dbReference type="InterPro" id="IPR045790">
    <property type="entry name" value="RNF180_C"/>
</dbReference>
<keyword evidence="9" id="KW-0479">Metal-binding</keyword>
<feature type="compositionally biased region" description="Basic and acidic residues" evidence="23">
    <location>
        <begin position="175"/>
        <end position="198"/>
    </location>
</feature>
<comment type="catalytic activity">
    <reaction evidence="1">
        <text>S-ubiquitinyl-[E2 ubiquitin-conjugating enzyme]-L-cysteine + [acceptor protein]-L-lysine = [E2 ubiquitin-conjugating enzyme]-L-cysteine + N(6)-ubiquitinyl-[acceptor protein]-L-lysine.</text>
        <dbReference type="EC" id="2.3.2.27"/>
    </reaction>
</comment>
<feature type="domain" description="RING-type" evidence="25">
    <location>
        <begin position="427"/>
        <end position="469"/>
    </location>
</feature>
<dbReference type="GO" id="GO:0042415">
    <property type="term" value="P:norepinephrine metabolic process"/>
    <property type="evidence" value="ECO:0007669"/>
    <property type="project" value="TreeGrafter"/>
</dbReference>
<feature type="region of interest" description="Disordered" evidence="23">
    <location>
        <begin position="294"/>
        <end position="415"/>
    </location>
</feature>
<evidence type="ECO:0000256" key="7">
    <source>
        <dbReference type="ARBA" id="ARBA00022679"/>
    </source>
</evidence>
<dbReference type="PROSITE" id="PS00518">
    <property type="entry name" value="ZF_RING_1"/>
    <property type="match status" value="1"/>
</dbReference>
<evidence type="ECO:0000256" key="20">
    <source>
        <dbReference type="ARBA" id="ARBA00079826"/>
    </source>
</evidence>
<evidence type="ECO:0000259" key="25">
    <source>
        <dbReference type="PROSITE" id="PS50089"/>
    </source>
</evidence>
<feature type="compositionally biased region" description="Polar residues" evidence="23">
    <location>
        <begin position="60"/>
        <end position="78"/>
    </location>
</feature>
<feature type="compositionally biased region" description="Basic and acidic residues" evidence="23">
    <location>
        <begin position="147"/>
        <end position="166"/>
    </location>
</feature>
<evidence type="ECO:0000256" key="4">
    <source>
        <dbReference type="ARBA" id="ARBA00004906"/>
    </source>
</evidence>
<dbReference type="EC" id="2.3.2.27" evidence="5"/>
<dbReference type="InterPro" id="IPR033263">
    <property type="entry name" value="RNF180"/>
</dbReference>
<feature type="compositionally biased region" description="Polar residues" evidence="23">
    <location>
        <begin position="392"/>
        <end position="401"/>
    </location>
</feature>
<evidence type="ECO:0000313" key="27">
    <source>
        <dbReference type="Proteomes" id="UP000694383"/>
    </source>
</evidence>
<dbReference type="GO" id="GO:0061630">
    <property type="term" value="F:ubiquitin protein ligase activity"/>
    <property type="evidence" value="ECO:0007669"/>
    <property type="project" value="UniProtKB-EC"/>
</dbReference>
<feature type="transmembrane region" description="Helical" evidence="24">
    <location>
        <begin position="563"/>
        <end position="587"/>
    </location>
</feature>
<dbReference type="FunFam" id="3.30.40.10:FF:000316">
    <property type="entry name" value="E3 ubiquitin-protein ligase RNF180"/>
    <property type="match status" value="1"/>
</dbReference>
<accession>A0A8C7ZNJ6</accession>
<dbReference type="Ensembl" id="ENSOSIT00000045981.1">
    <property type="protein sequence ID" value="ENSOSIP00000043694.1"/>
    <property type="gene ID" value="ENSOSIG00000020965.1"/>
</dbReference>